<gene>
    <name evidence="1" type="ORF">SAMN04488121_10164</name>
</gene>
<dbReference type="Proteomes" id="UP000199045">
    <property type="component" value="Unassembled WGS sequence"/>
</dbReference>
<reference evidence="1 2" key="1">
    <citation type="submission" date="2016-10" db="EMBL/GenBank/DDBJ databases">
        <authorList>
            <person name="de Groot N.N."/>
        </authorList>
    </citation>
    <scope>NUCLEOTIDE SEQUENCE [LARGE SCALE GENOMIC DNA]</scope>
    <source>
        <strain evidence="1 2">DSM 527</strain>
    </source>
</reference>
<evidence type="ECO:0000313" key="2">
    <source>
        <dbReference type="Proteomes" id="UP000199045"/>
    </source>
</evidence>
<dbReference type="AlphaFoldDB" id="A0A1G7GKP4"/>
<proteinExistence type="predicted"/>
<sequence length="48" mass="6077">MLTFATLYLLRLYYPRWKAEWRFYSDRSKRNNYGRWATRQDWAGAFSY</sequence>
<protein>
    <submittedName>
        <fullName evidence="1">Uncharacterized protein</fullName>
    </submittedName>
</protein>
<organism evidence="1 2">
    <name type="scientific">Chitinophaga filiformis</name>
    <name type="common">Myxococcus filiformis</name>
    <name type="synonym">Flexibacter filiformis</name>
    <dbReference type="NCBI Taxonomy" id="104663"/>
    <lineage>
        <taxon>Bacteria</taxon>
        <taxon>Pseudomonadati</taxon>
        <taxon>Bacteroidota</taxon>
        <taxon>Chitinophagia</taxon>
        <taxon>Chitinophagales</taxon>
        <taxon>Chitinophagaceae</taxon>
        <taxon>Chitinophaga</taxon>
    </lineage>
</organism>
<dbReference type="STRING" id="104663.SAMN04488121_10164"/>
<evidence type="ECO:0000313" key="1">
    <source>
        <dbReference type="EMBL" id="SDE88712.1"/>
    </source>
</evidence>
<name>A0A1G7GKP4_CHIFI</name>
<accession>A0A1G7GKP4</accession>
<dbReference type="EMBL" id="FNBN01000001">
    <property type="protein sequence ID" value="SDE88712.1"/>
    <property type="molecule type" value="Genomic_DNA"/>
</dbReference>